<keyword evidence="6" id="KW-1185">Reference proteome</keyword>
<dbReference type="GO" id="GO:0050661">
    <property type="term" value="F:NADP binding"/>
    <property type="evidence" value="ECO:0007669"/>
    <property type="project" value="InterPro"/>
</dbReference>
<organism evidence="5 6">
    <name type="scientific">Cysteiniphilum litorale</name>
    <dbReference type="NCBI Taxonomy" id="2056700"/>
    <lineage>
        <taxon>Bacteria</taxon>
        <taxon>Pseudomonadati</taxon>
        <taxon>Pseudomonadota</taxon>
        <taxon>Gammaproteobacteria</taxon>
        <taxon>Thiotrichales</taxon>
        <taxon>Fastidiosibacteraceae</taxon>
        <taxon>Cysteiniphilum</taxon>
    </lineage>
</organism>
<dbReference type="Gene3D" id="3.30.360.10">
    <property type="entry name" value="Dihydrodipicolinate Reductase, domain 2"/>
    <property type="match status" value="1"/>
</dbReference>
<evidence type="ECO:0000313" key="5">
    <source>
        <dbReference type="EMBL" id="GGG03423.1"/>
    </source>
</evidence>
<protein>
    <recommendedName>
        <fullName evidence="2">Aspartate-semialdehyde dehydrogenase</fullName>
        <ecNumber evidence="2">1.2.1.11</ecNumber>
    </recommendedName>
</protein>
<evidence type="ECO:0000259" key="4">
    <source>
        <dbReference type="SMART" id="SM00859"/>
    </source>
</evidence>
<gene>
    <name evidence="5" type="primary">asd-1</name>
    <name evidence="5" type="ORF">GCM10010995_21060</name>
</gene>
<dbReference type="InterPro" id="IPR036291">
    <property type="entry name" value="NAD(P)-bd_dom_sf"/>
</dbReference>
<evidence type="ECO:0000313" key="6">
    <source>
        <dbReference type="Proteomes" id="UP000636949"/>
    </source>
</evidence>
<dbReference type="NCBIfam" id="TIGR01745">
    <property type="entry name" value="asd_gamma"/>
    <property type="match status" value="1"/>
</dbReference>
<dbReference type="CDD" id="cd02314">
    <property type="entry name" value="VcASADH1_like_N"/>
    <property type="match status" value="1"/>
</dbReference>
<dbReference type="Pfam" id="PF01118">
    <property type="entry name" value="Semialdhyde_dh"/>
    <property type="match status" value="1"/>
</dbReference>
<dbReference type="GO" id="GO:0004073">
    <property type="term" value="F:aspartate-semialdehyde dehydrogenase activity"/>
    <property type="evidence" value="ECO:0007669"/>
    <property type="project" value="UniProtKB-UniRule"/>
</dbReference>
<dbReference type="EC" id="1.2.1.11" evidence="2"/>
<dbReference type="Proteomes" id="UP000636949">
    <property type="component" value="Unassembled WGS sequence"/>
</dbReference>
<accession>A0A8J3E9Q4</accession>
<sequence length="368" mass="41105">MIKKQMKSVGFIGWRGMVGSVLLERMHQNNDFASFNPVFFSTSQKDQQVDVLGVGTQRLQDAYAMDSLMQMEIIVTCQGSDYTAEILPKLRANGWQGYWIDAASHLRMDEDSVIVLDPINRDVIDHALASGVKNFVGGNCTVSLMMLAIQGLLQEDLINWISVMSYQAVSGAGAKAMIELVKQTSLANNVDMTDSLKLERNIHTKVTASNFPCTEFLTPMAYNILPFIDAPLANGQSKEEWKAQAEMNKILQRSPTLPIDGICVRVPVLRAHSQALTIELKQMIDLKEVEQKIKSANEWVRFVDNDPQQTAKHLTPMAVSNTLDIAVGRLKKTNLSDRHIQLFTVGDQLLWGAAEPLRRMLNICLTQI</sequence>
<dbReference type="PIRSF" id="PIRSF000148">
    <property type="entry name" value="ASA_dh"/>
    <property type="match status" value="1"/>
</dbReference>
<comment type="similarity">
    <text evidence="1">Belongs to the aspartate-semialdehyde dehydrogenase family.</text>
</comment>
<evidence type="ECO:0000256" key="3">
    <source>
        <dbReference type="PIRSR" id="PIRSR000148-1"/>
    </source>
</evidence>
<dbReference type="NCBIfam" id="NF005144">
    <property type="entry name" value="PRK06598.1"/>
    <property type="match status" value="1"/>
</dbReference>
<dbReference type="Gene3D" id="3.40.50.720">
    <property type="entry name" value="NAD(P)-binding Rossmann-like Domain"/>
    <property type="match status" value="1"/>
</dbReference>
<evidence type="ECO:0000256" key="1">
    <source>
        <dbReference type="ARBA" id="ARBA00010584"/>
    </source>
</evidence>
<dbReference type="SUPFAM" id="SSF51735">
    <property type="entry name" value="NAD(P)-binding Rossmann-fold domains"/>
    <property type="match status" value="1"/>
</dbReference>
<dbReference type="PANTHER" id="PTHR46278:SF4">
    <property type="entry name" value="ASPARTATE-SEMIALDEHYDE DEHYDROGENASE"/>
    <property type="match status" value="1"/>
</dbReference>
<dbReference type="SMART" id="SM00859">
    <property type="entry name" value="Semialdhyde_dh"/>
    <property type="match status" value="1"/>
</dbReference>
<reference evidence="5" key="2">
    <citation type="submission" date="2020-09" db="EMBL/GenBank/DDBJ databases">
        <authorList>
            <person name="Sun Q."/>
            <person name="Zhou Y."/>
        </authorList>
    </citation>
    <scope>NUCLEOTIDE SEQUENCE</scope>
    <source>
        <strain evidence="5">CGMCC 1.15758</strain>
    </source>
</reference>
<feature type="active site" description="Acyl-thioester intermediate" evidence="3">
    <location>
        <position position="140"/>
    </location>
</feature>
<dbReference type="GO" id="GO:0046983">
    <property type="term" value="F:protein dimerization activity"/>
    <property type="evidence" value="ECO:0007669"/>
    <property type="project" value="InterPro"/>
</dbReference>
<dbReference type="GO" id="GO:0009089">
    <property type="term" value="P:lysine biosynthetic process via diaminopimelate"/>
    <property type="evidence" value="ECO:0007669"/>
    <property type="project" value="UniProtKB-UniRule"/>
</dbReference>
<name>A0A8J3E9Q4_9GAMM</name>
<dbReference type="SUPFAM" id="SSF55347">
    <property type="entry name" value="Glyceraldehyde-3-phosphate dehydrogenase-like, C-terminal domain"/>
    <property type="match status" value="1"/>
</dbReference>
<feature type="active site" description="Proton acceptor" evidence="3">
    <location>
        <position position="272"/>
    </location>
</feature>
<feature type="domain" description="Semialdehyde dehydrogenase NAD-binding" evidence="4">
    <location>
        <begin position="8"/>
        <end position="127"/>
    </location>
</feature>
<dbReference type="InterPro" id="IPR011534">
    <property type="entry name" value="Asp_ADH_gamma-type"/>
</dbReference>
<comment type="caution">
    <text evidence="5">The sequence shown here is derived from an EMBL/GenBank/DDBJ whole genome shotgun (WGS) entry which is preliminary data.</text>
</comment>
<evidence type="ECO:0000256" key="2">
    <source>
        <dbReference type="NCBIfam" id="TIGR01745"/>
    </source>
</evidence>
<proteinExistence type="inferred from homology"/>
<dbReference type="GO" id="GO:0009088">
    <property type="term" value="P:threonine biosynthetic process"/>
    <property type="evidence" value="ECO:0007669"/>
    <property type="project" value="InterPro"/>
</dbReference>
<dbReference type="GO" id="GO:0009086">
    <property type="term" value="P:methionine biosynthetic process"/>
    <property type="evidence" value="ECO:0007669"/>
    <property type="project" value="InterPro"/>
</dbReference>
<dbReference type="AlphaFoldDB" id="A0A8J3E9Q4"/>
<dbReference type="InterPro" id="IPR012280">
    <property type="entry name" value="Semialdhyde_DH_dimer_dom"/>
</dbReference>
<reference evidence="5" key="1">
    <citation type="journal article" date="2014" name="Int. J. Syst. Evol. Microbiol.">
        <title>Complete genome sequence of Corynebacterium casei LMG S-19264T (=DSM 44701T), isolated from a smear-ripened cheese.</title>
        <authorList>
            <consortium name="US DOE Joint Genome Institute (JGI-PGF)"/>
            <person name="Walter F."/>
            <person name="Albersmeier A."/>
            <person name="Kalinowski J."/>
            <person name="Ruckert C."/>
        </authorList>
    </citation>
    <scope>NUCLEOTIDE SEQUENCE</scope>
    <source>
        <strain evidence="5">CGMCC 1.15758</strain>
    </source>
</reference>
<dbReference type="InterPro" id="IPR000534">
    <property type="entry name" value="Semialdehyde_DH_NAD-bd"/>
</dbReference>
<dbReference type="EMBL" id="BMJS01000027">
    <property type="protein sequence ID" value="GGG03423.1"/>
    <property type="molecule type" value="Genomic_DNA"/>
</dbReference>
<dbReference type="Pfam" id="PF02774">
    <property type="entry name" value="Semialdhyde_dhC"/>
    <property type="match status" value="1"/>
</dbReference>
<dbReference type="GO" id="GO:0051287">
    <property type="term" value="F:NAD binding"/>
    <property type="evidence" value="ECO:0007669"/>
    <property type="project" value="InterPro"/>
</dbReference>
<dbReference type="PANTHER" id="PTHR46278">
    <property type="entry name" value="DEHYDROGENASE, PUTATIVE-RELATED"/>
    <property type="match status" value="1"/>
</dbReference>
<dbReference type="GO" id="GO:0009097">
    <property type="term" value="P:isoleucine biosynthetic process"/>
    <property type="evidence" value="ECO:0007669"/>
    <property type="project" value="InterPro"/>
</dbReference>